<dbReference type="Proteomes" id="UP000319949">
    <property type="component" value="Unassembled WGS sequence"/>
</dbReference>
<dbReference type="EMBL" id="VITK01000019">
    <property type="protein sequence ID" value="TWA89571.1"/>
    <property type="molecule type" value="Genomic_DNA"/>
</dbReference>
<dbReference type="AlphaFoldDB" id="A0A560CXK9"/>
<organism evidence="1 2">
    <name type="scientific">Bradyrhizobium stylosanthis</name>
    <dbReference type="NCBI Taxonomy" id="1803665"/>
    <lineage>
        <taxon>Bacteria</taxon>
        <taxon>Pseudomonadati</taxon>
        <taxon>Pseudomonadota</taxon>
        <taxon>Alphaproteobacteria</taxon>
        <taxon>Hyphomicrobiales</taxon>
        <taxon>Nitrobacteraceae</taxon>
        <taxon>Bradyrhizobium</taxon>
    </lineage>
</organism>
<gene>
    <name evidence="1" type="ORF">FBZ96_11939</name>
</gene>
<reference evidence="1 2" key="1">
    <citation type="submission" date="2019-06" db="EMBL/GenBank/DDBJ databases">
        <title>Genomic Encyclopedia of Type Strains, Phase IV (KMG-V): Genome sequencing to study the core and pangenomes of soil and plant-associated prokaryotes.</title>
        <authorList>
            <person name="Whitman W."/>
        </authorList>
    </citation>
    <scope>NUCLEOTIDE SEQUENCE [LARGE SCALE GENOMIC DNA]</scope>
    <source>
        <strain evidence="1 2">BR 510</strain>
    </source>
</reference>
<keyword evidence="2" id="KW-1185">Reference proteome</keyword>
<dbReference type="RefSeq" id="WP_210249457.1">
    <property type="nucleotide sequence ID" value="NZ_VITK01000019.1"/>
</dbReference>
<protein>
    <submittedName>
        <fullName evidence="1">Uncharacterized protein</fullName>
    </submittedName>
</protein>
<evidence type="ECO:0000313" key="1">
    <source>
        <dbReference type="EMBL" id="TWA89571.1"/>
    </source>
</evidence>
<proteinExistence type="predicted"/>
<evidence type="ECO:0000313" key="2">
    <source>
        <dbReference type="Proteomes" id="UP000319949"/>
    </source>
</evidence>
<comment type="caution">
    <text evidence="1">The sequence shown here is derived from an EMBL/GenBank/DDBJ whole genome shotgun (WGS) entry which is preliminary data.</text>
</comment>
<accession>A0A560CXK9</accession>
<sequence length="353" mass="35350">MAYPTKYQRQYDYVAYQNANPSRPLPATSVHADLNAVAQSLQETIDFLKTALRDDGQIQNNAVGFDQLSLSVQAITGDPDAVEQIIADASASASAAATSAAAASSSAASASSSASNATTSANAAASSATSAGTSATNASNSASAASTSASAAATSASNAAATLAAAITGPGSSTDKTAVRFSGTGGKTGQASALAIADTTGALSRVGNGGIPLQGTNTNDNAAAGYVGEYLENNVTVAVNVVTNTVTAIASITLTPGDWDVHAGFTVFPNGNNTLTEIHCCLSNANNALTGFPFGAPNAMHVAFQDNQAAIVPTGMARWSVAVNTTVYAVINLKYTTGSTMSATACLWARRRR</sequence>
<name>A0A560CXK9_9BRAD</name>